<dbReference type="EMBL" id="VWPX01007138">
    <property type="protein sequence ID" value="NWI12632.1"/>
    <property type="molecule type" value="Genomic_DNA"/>
</dbReference>
<feature type="non-terminal residue" evidence="3">
    <location>
        <position position="1"/>
    </location>
</feature>
<dbReference type="Pfam" id="PF12004">
    <property type="entry name" value="DAB2P_C"/>
    <property type="match status" value="1"/>
</dbReference>
<name>A0A7K4K8Q3_9AVES</name>
<gene>
    <name evidence="3" type="primary">Syngap1_0</name>
    <name evidence="3" type="ORF">CRYSOU_R15146</name>
</gene>
<accession>A0A7K4K8Q3</accession>
<protein>
    <submittedName>
        <fullName evidence="3">SYGP1 protein</fullName>
    </submittedName>
</protein>
<feature type="domain" description="Disabled homolog 2-interacting protein C-terminal" evidence="2">
    <location>
        <begin position="1"/>
        <end position="101"/>
    </location>
</feature>
<feature type="region of interest" description="Disordered" evidence="1">
    <location>
        <begin position="49"/>
        <end position="85"/>
    </location>
</feature>
<organism evidence="3 4">
    <name type="scientific">Crypturellus soui</name>
    <dbReference type="NCBI Taxonomy" id="458187"/>
    <lineage>
        <taxon>Eukaryota</taxon>
        <taxon>Metazoa</taxon>
        <taxon>Chordata</taxon>
        <taxon>Craniata</taxon>
        <taxon>Vertebrata</taxon>
        <taxon>Euteleostomi</taxon>
        <taxon>Archelosauria</taxon>
        <taxon>Archosauria</taxon>
        <taxon>Dinosauria</taxon>
        <taxon>Saurischia</taxon>
        <taxon>Theropoda</taxon>
        <taxon>Coelurosauria</taxon>
        <taxon>Aves</taxon>
        <taxon>Palaeognathae</taxon>
        <taxon>Tinamiformes</taxon>
        <taxon>Tinamidae</taxon>
        <taxon>Crypturellus</taxon>
    </lineage>
</organism>
<dbReference type="OrthoDB" id="9392368at2759"/>
<sequence>TSSSDITEPDAKMLSVNKSVSMLDLQDSRMNSVSNLQAVGDLLNSSQASIGGLRPSRLSQGSASSLAPGLRLGVPGEGPPPLRVPLSFQNPLFHLASDGPAR</sequence>
<feature type="non-terminal residue" evidence="3">
    <location>
        <position position="102"/>
    </location>
</feature>
<dbReference type="AlphaFoldDB" id="A0A7K4K8Q3"/>
<dbReference type="InterPro" id="IPR021887">
    <property type="entry name" value="DAB2P_C"/>
</dbReference>
<evidence type="ECO:0000313" key="4">
    <source>
        <dbReference type="Proteomes" id="UP000545332"/>
    </source>
</evidence>
<reference evidence="3 4" key="1">
    <citation type="submission" date="2019-09" db="EMBL/GenBank/DDBJ databases">
        <title>Bird 10,000 Genomes (B10K) Project - Family phase.</title>
        <authorList>
            <person name="Zhang G."/>
        </authorList>
    </citation>
    <scope>NUCLEOTIDE SEQUENCE [LARGE SCALE GENOMIC DNA]</scope>
    <source>
        <strain evidence="3">B10K-MSB-42743</strain>
        <tissue evidence="3">Heart</tissue>
    </source>
</reference>
<keyword evidence="4" id="KW-1185">Reference proteome</keyword>
<proteinExistence type="predicted"/>
<evidence type="ECO:0000313" key="3">
    <source>
        <dbReference type="EMBL" id="NWI12632.1"/>
    </source>
</evidence>
<dbReference type="Proteomes" id="UP000545332">
    <property type="component" value="Unassembled WGS sequence"/>
</dbReference>
<comment type="caution">
    <text evidence="3">The sequence shown here is derived from an EMBL/GenBank/DDBJ whole genome shotgun (WGS) entry which is preliminary data.</text>
</comment>
<evidence type="ECO:0000256" key="1">
    <source>
        <dbReference type="SAM" id="MobiDB-lite"/>
    </source>
</evidence>
<evidence type="ECO:0000259" key="2">
    <source>
        <dbReference type="Pfam" id="PF12004"/>
    </source>
</evidence>